<dbReference type="PIRSF" id="PIRSF032025">
    <property type="entry name" value="UCP032025"/>
    <property type="match status" value="1"/>
</dbReference>
<dbReference type="RefSeq" id="WP_275226448.1">
    <property type="nucleotide sequence ID" value="NZ_JARESE010000001.1"/>
</dbReference>
<comment type="caution">
    <text evidence="1">The sequence shown here is derived from an EMBL/GenBank/DDBJ whole genome shotgun (WGS) entry which is preliminary data.</text>
</comment>
<protein>
    <submittedName>
        <fullName evidence="1">DUF1489 domain-containing protein</fullName>
    </submittedName>
</protein>
<dbReference type="Pfam" id="PF07370">
    <property type="entry name" value="DUF1489"/>
    <property type="match status" value="1"/>
</dbReference>
<keyword evidence="2" id="KW-1185">Reference proteome</keyword>
<evidence type="ECO:0000313" key="1">
    <source>
        <dbReference type="EMBL" id="MDE8650365.1"/>
    </source>
</evidence>
<dbReference type="Proteomes" id="UP001216253">
    <property type="component" value="Unassembled WGS sequence"/>
</dbReference>
<dbReference type="InterPro" id="IPR008320">
    <property type="entry name" value="UCP032025"/>
</dbReference>
<sequence>MPLHMTKIAYSAESPASLKAWLESHAGAQGGGEALLTTRYLPKRHAEMAGGSLYWIFEHALIGRSPILGFAQRDDGRWHIRLAPVLIPVQTRPRRAHQGWRYLDEKDAPADLGAGEAQGDAMPPRLIGELARLGLV</sequence>
<evidence type="ECO:0000313" key="2">
    <source>
        <dbReference type="Proteomes" id="UP001216253"/>
    </source>
</evidence>
<gene>
    <name evidence="1" type="ORF">PYV00_01370</name>
</gene>
<accession>A0ABT5WJY8</accession>
<dbReference type="EMBL" id="JARESE010000001">
    <property type="protein sequence ID" value="MDE8650365.1"/>
    <property type="molecule type" value="Genomic_DNA"/>
</dbReference>
<proteinExistence type="predicted"/>
<reference evidence="1 2" key="1">
    <citation type="submission" date="2023-03" db="EMBL/GenBank/DDBJ databases">
        <title>NovoSphingobium album sp. nov. isolated from polycyclic aromatic hydrocarbons- and heavy-metal polluted soil.</title>
        <authorList>
            <person name="Liu Z."/>
            <person name="Wang K."/>
        </authorList>
    </citation>
    <scope>NUCLEOTIDE SEQUENCE [LARGE SCALE GENOMIC DNA]</scope>
    <source>
        <strain evidence="1 2">H3SJ31-1</strain>
    </source>
</reference>
<name>A0ABT5WJY8_9SPHN</name>
<organism evidence="1 2">
    <name type="scientific">Novosphingobium album</name>
    <name type="common">ex Liu et al. 2023</name>
    <dbReference type="NCBI Taxonomy" id="3031130"/>
    <lineage>
        <taxon>Bacteria</taxon>
        <taxon>Pseudomonadati</taxon>
        <taxon>Pseudomonadota</taxon>
        <taxon>Alphaproteobacteria</taxon>
        <taxon>Sphingomonadales</taxon>
        <taxon>Sphingomonadaceae</taxon>
        <taxon>Novosphingobium</taxon>
    </lineage>
</organism>